<dbReference type="AlphaFoldDB" id="A0A8J6P6V7"/>
<protein>
    <submittedName>
        <fullName evidence="5">TonB-dependent receptor family protein</fullName>
    </submittedName>
</protein>
<dbReference type="InterPro" id="IPR036942">
    <property type="entry name" value="Beta-barrel_TonB_sf"/>
</dbReference>
<feature type="domain" description="Outer membrane protein beta-barrel" evidence="4">
    <location>
        <begin position="303"/>
        <end position="701"/>
    </location>
</feature>
<evidence type="ECO:0000313" key="6">
    <source>
        <dbReference type="Proteomes" id="UP000652681"/>
    </source>
</evidence>
<dbReference type="SUPFAM" id="SSF56935">
    <property type="entry name" value="Porins"/>
    <property type="match status" value="1"/>
</dbReference>
<dbReference type="Proteomes" id="UP000652681">
    <property type="component" value="Unassembled WGS sequence"/>
</dbReference>
<dbReference type="Gene3D" id="2.40.170.20">
    <property type="entry name" value="TonB-dependent receptor, beta-barrel domain"/>
    <property type="match status" value="1"/>
</dbReference>
<sequence>MKRRLIFTFLLPISLFGQVTNEYEIPADSTVTDSLYLMPSVEITAKRNMLKRKVDRLEFTVDRTPLQSLNAWEILRNTPNVVIKNEALSVRGNTGIIVTINDKRTLMTQEELKQFLENTSGDQIYSIEVITNPPAKYEAEGAAVINIKMKQNKMTGYKGSVAARYHQSMYAKGRLGLTQSYNTEKWQLSGNYTFVSGDYVRQNFDVVTYDQQKTRWESEMVRKTRALQQHLYNFSVQYAPDSTSVIQFAVDGHINPKSTGNYYIPTRIYNTETNLLESHYTTANDRFQKHSTLNAFLAFDKTFKSSNLTWSNHFSTKKYAEDQEISTWQYFINQPESFNRFGYNSKQDINLFSSQLDYRLEKEGVIFESGTKYSLVGNENQLDFLSEQNGQLYMDTDRSNHFNYNEQIIAAYISAEYQWKKWFFKAGLRNETTLIRSTSDNPEVVNTTTRNNLFPTVFVMYEVKDEQQIGFSYGKRIDRPVYDFLNPSKSYYNYYSYFQGDPYLKSALIDNLSLTYTLSDWNFEVYYSYIKNPSMEISVQNPSTFETVYHYTNIKDGRNIGVNVSKSFTLLPNWKLNAFAMGEYTENYFRGTDNQLYKNNVFFYHLNLSTMVTLDKNKTWDLNVGYRYNSKAIQGSFTISPSQNTYIILNKKLFDKRLEVGLVINDIFKTDRNTISTQYADQNQQFKDYRDTRYFMINLKYNFGNQKVKETRSVDKTDEQKRL</sequence>
<proteinExistence type="predicted"/>
<evidence type="ECO:0000313" key="5">
    <source>
        <dbReference type="EMBL" id="MBC9813054.1"/>
    </source>
</evidence>
<evidence type="ECO:0000256" key="1">
    <source>
        <dbReference type="ARBA" id="ARBA00004442"/>
    </source>
</evidence>
<keyword evidence="3" id="KW-0998">Cell outer membrane</keyword>
<keyword evidence="2" id="KW-0472">Membrane</keyword>
<comment type="subcellular location">
    <subcellularLocation>
        <location evidence="1">Cell outer membrane</location>
    </subcellularLocation>
</comment>
<evidence type="ECO:0000256" key="3">
    <source>
        <dbReference type="ARBA" id="ARBA00023237"/>
    </source>
</evidence>
<evidence type="ECO:0000256" key="2">
    <source>
        <dbReference type="ARBA" id="ARBA00023136"/>
    </source>
</evidence>
<organism evidence="5 6">
    <name type="scientific">Taishania pollutisoli</name>
    <dbReference type="NCBI Taxonomy" id="2766479"/>
    <lineage>
        <taxon>Bacteria</taxon>
        <taxon>Pseudomonadati</taxon>
        <taxon>Bacteroidota</taxon>
        <taxon>Flavobacteriia</taxon>
        <taxon>Flavobacteriales</taxon>
        <taxon>Crocinitomicaceae</taxon>
        <taxon>Taishania</taxon>
    </lineage>
</organism>
<dbReference type="EMBL" id="JACVEL010000007">
    <property type="protein sequence ID" value="MBC9813054.1"/>
    <property type="molecule type" value="Genomic_DNA"/>
</dbReference>
<dbReference type="InterPro" id="IPR041700">
    <property type="entry name" value="OMP_b-brl_3"/>
</dbReference>
<name>A0A8J6P6V7_9FLAO</name>
<dbReference type="GO" id="GO:0009279">
    <property type="term" value="C:cell outer membrane"/>
    <property type="evidence" value="ECO:0007669"/>
    <property type="project" value="UniProtKB-SubCell"/>
</dbReference>
<keyword evidence="5" id="KW-0675">Receptor</keyword>
<dbReference type="Pfam" id="PF14905">
    <property type="entry name" value="OMP_b-brl_3"/>
    <property type="match status" value="1"/>
</dbReference>
<comment type="caution">
    <text evidence="5">The sequence shown here is derived from an EMBL/GenBank/DDBJ whole genome shotgun (WGS) entry which is preliminary data.</text>
</comment>
<keyword evidence="6" id="KW-1185">Reference proteome</keyword>
<evidence type="ECO:0000259" key="4">
    <source>
        <dbReference type="Pfam" id="PF14905"/>
    </source>
</evidence>
<accession>A0A8J6P6V7</accession>
<reference evidence="5" key="1">
    <citation type="submission" date="2020-09" db="EMBL/GenBank/DDBJ databases">
        <title>Taishania pollutisoli gen. nov., sp. nov., Isolated from Tetrabromobisphenol A-Contaminated Soil.</title>
        <authorList>
            <person name="Chen Q."/>
        </authorList>
    </citation>
    <scope>NUCLEOTIDE SEQUENCE</scope>
    <source>
        <strain evidence="5">CZZ-1</strain>
    </source>
</reference>
<gene>
    <name evidence="5" type="ORF">H9Y05_11295</name>
</gene>
<dbReference type="RefSeq" id="WP_216714346.1">
    <property type="nucleotide sequence ID" value="NZ_JACVEL010000007.1"/>
</dbReference>